<protein>
    <submittedName>
        <fullName evidence="8">T9SS type A sorting domain-containing protein</fullName>
    </submittedName>
</protein>
<dbReference type="GO" id="GO:0016798">
    <property type="term" value="F:hydrolase activity, acting on glycosyl bonds"/>
    <property type="evidence" value="ECO:0007669"/>
    <property type="project" value="UniProtKB-KW"/>
</dbReference>
<keyword evidence="1" id="KW-0732">Signal</keyword>
<dbReference type="Proteomes" id="UP000321080">
    <property type="component" value="Unassembled WGS sequence"/>
</dbReference>
<evidence type="ECO:0000259" key="7">
    <source>
        <dbReference type="Pfam" id="PF18962"/>
    </source>
</evidence>
<evidence type="ECO:0000256" key="1">
    <source>
        <dbReference type="ARBA" id="ARBA00022729"/>
    </source>
</evidence>
<proteinExistence type="inferred from homology"/>
<gene>
    <name evidence="8" type="ORF">FUA22_13575</name>
</gene>
<dbReference type="GO" id="GO:0000272">
    <property type="term" value="P:polysaccharide catabolic process"/>
    <property type="evidence" value="ECO:0007669"/>
    <property type="project" value="UniProtKB-KW"/>
</dbReference>
<dbReference type="OrthoDB" id="9757947at2"/>
<evidence type="ECO:0000256" key="2">
    <source>
        <dbReference type="ARBA" id="ARBA00022801"/>
    </source>
</evidence>
<dbReference type="Pfam" id="PF18962">
    <property type="entry name" value="Por_Secre_tail"/>
    <property type="match status" value="1"/>
</dbReference>
<dbReference type="PANTHER" id="PTHR43739:SF2">
    <property type="entry name" value="OLIGOXYLOGLUCAN-REDUCING END-SPECIFIC XYLOGLUCANASE-RELATED"/>
    <property type="match status" value="1"/>
</dbReference>
<dbReference type="AlphaFoldDB" id="A0A5C7GG10"/>
<dbReference type="RefSeq" id="WP_147769141.1">
    <property type="nucleotide sequence ID" value="NZ_VRKQ01000012.1"/>
</dbReference>
<dbReference type="Gene3D" id="2.130.10.10">
    <property type="entry name" value="YVTN repeat-like/Quinoprotein amine dehydrogenase"/>
    <property type="match status" value="4"/>
</dbReference>
<dbReference type="GO" id="GO:0010411">
    <property type="term" value="P:xyloglucan metabolic process"/>
    <property type="evidence" value="ECO:0007669"/>
    <property type="project" value="TreeGrafter"/>
</dbReference>
<feature type="domain" description="Secretion system C-terminal sorting" evidence="7">
    <location>
        <begin position="1057"/>
        <end position="1123"/>
    </location>
</feature>
<evidence type="ECO:0000256" key="6">
    <source>
        <dbReference type="ARBA" id="ARBA00037986"/>
    </source>
</evidence>
<comment type="similarity">
    <text evidence="6">Belongs to the glycosyl hydrolase 74 family.</text>
</comment>
<sequence length="1127" mass="123790">MAKIFTFCKSIGLLLFLLPIYGSSQIFSSGFENSLATEWDVATSGTGLDVFAITTASKRTGNNGFHVKFSASGQKGNLWTLKNINWELGKTYRVSYYFKVISPDNGNDSHIKTFEGGGTKFGAHLYGDNVINNATTATDWVKFEDIINPEKNDTGGYILFTFRPTASGEGEYYFDDFLIEEIVPPSGFFVDIKTIDVVSEPTIEWVQFGPGMSGNNRCFYTHPTDPNTHYTSPNMGNSYRSTDKGFTYETIMNEDARSYNSVYRGPVEMYSLDFSRQDADFGFCTGKYKGSLYSTTDKGKTWTLLESTTIDSNYLSVVAVDPSDEGIWFLGAGRIRDYARLSYPQSNPKGAYLDGSANGKIWKSTDKGQTWTLSNTGMNTSADTEIETILVDPVDNSIIYAGTNYGFYKSTNGGATWSLKSNGIDNDMIRSMDLHHDTTTNQITIYALSNITWKATSGGNSVENDQGGVFKSTDRGETWTNVSSNLALDLNTFSGDGDSNVETDYYQSVAHYFGLASTAAAEAAYPVLPTNITSRFNMITVDPNDVNNVYLVNDFSNVSKGNFGPGQIWRTTNGGTSWIVTFRNGKNWNNGIHDAFWVTQRNNPIGTNITMKYKSDWINRDNYERKGCNFTKFNADGTVLYTQLAKVGFVSYDKGDTWVDIDDEEADEAGSTLNGWVGAGNSNVPGHGFYQSALWPGKVFCPSGENSLWITNDEGETVRFGAQGGSVMHLVYNNNGVRQEHSVSSVTVHPTDKDTWFATFFRQAGRGEVYKTTNAGEDWTSIGTPIPQPWDPAPPGSGDQAVHQLGLMIDKNNPNNMYFCVPKSSLKLEWVGDSCQSWGVHKSSDGGVTWSEINTGLPTSLDVARIAFDPNDSNTLYAAVIDSGGGLFKSTNGGTSWAEVVSTTAISGASGINDIHFDEDGKAYITAGFKNVGVDDGGLWVSDDNMATWTKIFDYPWTNRVEVSKLDTQTIMVSTLPNTNVDRRNAGTFLSKDAGQTWVKFNKGNGQSDRVNDIAIDYTIPGKYYASTRGSGWYMAMDPNPNSLSTEDDFKTNEVFVYPNPTSRELNIKGFNGDVNVNIYAIDGKQLLSFKGAASNSFDISSLTQGLYIYSISSSGVKVKSGKIIRK</sequence>
<dbReference type="EMBL" id="VRKQ01000012">
    <property type="protein sequence ID" value="TXG36112.1"/>
    <property type="molecule type" value="Genomic_DNA"/>
</dbReference>
<organism evidence="8 9">
    <name type="scientific">Seonamhaeicola maritimus</name>
    <dbReference type="NCBI Taxonomy" id="2591822"/>
    <lineage>
        <taxon>Bacteria</taxon>
        <taxon>Pseudomonadati</taxon>
        <taxon>Bacteroidota</taxon>
        <taxon>Flavobacteriia</taxon>
        <taxon>Flavobacteriales</taxon>
        <taxon>Flavobacteriaceae</taxon>
    </lineage>
</organism>
<evidence type="ECO:0000256" key="5">
    <source>
        <dbReference type="ARBA" id="ARBA00023326"/>
    </source>
</evidence>
<name>A0A5C7GG10_9FLAO</name>
<keyword evidence="2" id="KW-0378">Hydrolase</keyword>
<reference evidence="8 9" key="1">
    <citation type="submission" date="2019-08" db="EMBL/GenBank/DDBJ databases">
        <title>Seonamhaeicola sediminis sp. nov., isolated from marine sediment.</title>
        <authorList>
            <person name="Cao W.R."/>
        </authorList>
    </citation>
    <scope>NUCLEOTIDE SEQUENCE [LARGE SCALE GENOMIC DNA]</scope>
    <source>
        <strain evidence="8 9">1505</strain>
    </source>
</reference>
<comment type="caution">
    <text evidence="8">The sequence shown here is derived from an EMBL/GenBank/DDBJ whole genome shotgun (WGS) entry which is preliminary data.</text>
</comment>
<evidence type="ECO:0000313" key="9">
    <source>
        <dbReference type="Proteomes" id="UP000321080"/>
    </source>
</evidence>
<keyword evidence="5" id="KW-0624">Polysaccharide degradation</keyword>
<dbReference type="InterPro" id="IPR015943">
    <property type="entry name" value="WD40/YVTN_repeat-like_dom_sf"/>
</dbReference>
<dbReference type="NCBIfam" id="TIGR04183">
    <property type="entry name" value="Por_Secre_tail"/>
    <property type="match status" value="1"/>
</dbReference>
<evidence type="ECO:0000256" key="4">
    <source>
        <dbReference type="ARBA" id="ARBA00023295"/>
    </source>
</evidence>
<evidence type="ECO:0000256" key="3">
    <source>
        <dbReference type="ARBA" id="ARBA00023277"/>
    </source>
</evidence>
<keyword evidence="3" id="KW-0119">Carbohydrate metabolism</keyword>
<dbReference type="PANTHER" id="PTHR43739">
    <property type="entry name" value="XYLOGLUCANASE (EUROFUNG)"/>
    <property type="match status" value="1"/>
</dbReference>
<dbReference type="CDD" id="cd15482">
    <property type="entry name" value="Sialidase_non-viral"/>
    <property type="match status" value="2"/>
</dbReference>
<evidence type="ECO:0000313" key="8">
    <source>
        <dbReference type="EMBL" id="TXG36112.1"/>
    </source>
</evidence>
<dbReference type="InterPro" id="IPR052025">
    <property type="entry name" value="Xyloglucanase_GH74"/>
</dbReference>
<accession>A0A5C7GG10</accession>
<keyword evidence="4" id="KW-0326">Glycosidase</keyword>
<dbReference type="InterPro" id="IPR026444">
    <property type="entry name" value="Secre_tail"/>
</dbReference>
<dbReference type="SUPFAM" id="SSF110296">
    <property type="entry name" value="Oligoxyloglucan reducing end-specific cellobiohydrolase"/>
    <property type="match status" value="2"/>
</dbReference>
<keyword evidence="9" id="KW-1185">Reference proteome</keyword>
<dbReference type="Gene3D" id="2.60.120.260">
    <property type="entry name" value="Galactose-binding domain-like"/>
    <property type="match status" value="1"/>
</dbReference>